<accession>A0A2T0VFC9</accession>
<keyword evidence="5 8" id="KW-0862">Zinc</keyword>
<keyword evidence="11" id="KW-1185">Reference proteome</keyword>
<dbReference type="GO" id="GO:0005829">
    <property type="term" value="C:cytosol"/>
    <property type="evidence" value="ECO:0007669"/>
    <property type="project" value="TreeGrafter"/>
</dbReference>
<dbReference type="PRINTS" id="PR00714">
    <property type="entry name" value="MAN6PISMRASE"/>
</dbReference>
<dbReference type="Gene3D" id="2.60.120.10">
    <property type="entry name" value="Jelly Rolls"/>
    <property type="match status" value="2"/>
</dbReference>
<dbReference type="Pfam" id="PF20511">
    <property type="entry name" value="PMI_typeI_cat"/>
    <property type="match status" value="1"/>
</dbReference>
<dbReference type="GO" id="GO:0009298">
    <property type="term" value="P:GDP-mannose biosynthetic process"/>
    <property type="evidence" value="ECO:0007669"/>
    <property type="project" value="InterPro"/>
</dbReference>
<dbReference type="EC" id="5.3.1.8" evidence="3"/>
<evidence type="ECO:0000259" key="9">
    <source>
        <dbReference type="Pfam" id="PF20511"/>
    </source>
</evidence>
<organism evidence="10 11">
    <name type="scientific">Glaciihabitans tibetensis</name>
    <dbReference type="NCBI Taxonomy" id="1266600"/>
    <lineage>
        <taxon>Bacteria</taxon>
        <taxon>Bacillati</taxon>
        <taxon>Actinomycetota</taxon>
        <taxon>Actinomycetes</taxon>
        <taxon>Micrococcales</taxon>
        <taxon>Microbacteriaceae</taxon>
        <taxon>Glaciihabitans</taxon>
    </lineage>
</organism>
<evidence type="ECO:0000256" key="7">
    <source>
        <dbReference type="PIRSR" id="PIRSR001480-1"/>
    </source>
</evidence>
<feature type="binding site" evidence="8">
    <location>
        <position position="99"/>
    </location>
    <ligand>
        <name>Zn(2+)</name>
        <dbReference type="ChEBI" id="CHEBI:29105"/>
    </ligand>
</feature>
<name>A0A2T0VFC9_9MICO</name>
<dbReference type="NCBIfam" id="TIGR00218">
    <property type="entry name" value="manA"/>
    <property type="match status" value="1"/>
</dbReference>
<dbReference type="PANTHER" id="PTHR10309:SF0">
    <property type="entry name" value="MANNOSE-6-PHOSPHATE ISOMERASE"/>
    <property type="match status" value="1"/>
</dbReference>
<feature type="domain" description="Phosphomannose isomerase type I catalytic" evidence="9">
    <location>
        <begin position="5"/>
        <end position="154"/>
    </location>
</feature>
<comment type="catalytic activity">
    <reaction evidence="1">
        <text>D-mannose 6-phosphate = D-fructose 6-phosphate</text>
        <dbReference type="Rhea" id="RHEA:12356"/>
        <dbReference type="ChEBI" id="CHEBI:58735"/>
        <dbReference type="ChEBI" id="CHEBI:61527"/>
        <dbReference type="EC" id="5.3.1.8"/>
    </reaction>
</comment>
<gene>
    <name evidence="10" type="ORF">B0I08_103123</name>
</gene>
<comment type="caution">
    <text evidence="10">The sequence shown here is derived from an EMBL/GenBank/DDBJ whole genome shotgun (WGS) entry which is preliminary data.</text>
</comment>
<dbReference type="Gene3D" id="1.10.441.10">
    <property type="entry name" value="Phosphomannose Isomerase, domain 2"/>
    <property type="match status" value="1"/>
</dbReference>
<evidence type="ECO:0000256" key="2">
    <source>
        <dbReference type="ARBA" id="ARBA00010772"/>
    </source>
</evidence>
<dbReference type="AlphaFoldDB" id="A0A2T0VFC9"/>
<proteinExistence type="inferred from homology"/>
<dbReference type="InterPro" id="IPR011051">
    <property type="entry name" value="RmlC_Cupin_sf"/>
</dbReference>
<feature type="binding site" evidence="8">
    <location>
        <position position="284"/>
    </location>
    <ligand>
        <name>Zn(2+)</name>
        <dbReference type="ChEBI" id="CHEBI:29105"/>
    </ligand>
</feature>
<dbReference type="OrthoDB" id="9792649at2"/>
<evidence type="ECO:0000256" key="5">
    <source>
        <dbReference type="ARBA" id="ARBA00022833"/>
    </source>
</evidence>
<comment type="similarity">
    <text evidence="2">Belongs to the mannose-6-phosphate isomerase type 1 family.</text>
</comment>
<feature type="active site" evidence="7">
    <location>
        <position position="303"/>
    </location>
</feature>
<evidence type="ECO:0000256" key="8">
    <source>
        <dbReference type="PIRSR" id="PIRSR001480-2"/>
    </source>
</evidence>
<evidence type="ECO:0000313" key="10">
    <source>
        <dbReference type="EMBL" id="PRY68918.1"/>
    </source>
</evidence>
<dbReference type="GO" id="GO:0004476">
    <property type="term" value="F:mannose-6-phosphate isomerase activity"/>
    <property type="evidence" value="ECO:0007669"/>
    <property type="project" value="UniProtKB-EC"/>
</dbReference>
<dbReference type="InterPro" id="IPR001250">
    <property type="entry name" value="Man6P_Isoase-1"/>
</dbReference>
<evidence type="ECO:0000313" key="11">
    <source>
        <dbReference type="Proteomes" id="UP000237983"/>
    </source>
</evidence>
<dbReference type="InterPro" id="IPR016305">
    <property type="entry name" value="Mannose-6-P_Isomerase"/>
</dbReference>
<dbReference type="PANTHER" id="PTHR10309">
    <property type="entry name" value="MANNOSE-6-PHOSPHATE ISOMERASE"/>
    <property type="match status" value="1"/>
</dbReference>
<reference evidence="10 11" key="1">
    <citation type="submission" date="2018-03" db="EMBL/GenBank/DDBJ databases">
        <title>Genomic Encyclopedia of Type Strains, Phase III (KMG-III): the genomes of soil and plant-associated and newly described type strains.</title>
        <authorList>
            <person name="Whitman W."/>
        </authorList>
    </citation>
    <scope>NUCLEOTIDE SEQUENCE [LARGE SCALE GENOMIC DNA]</scope>
    <source>
        <strain evidence="10 11">CGMCC 1.12484</strain>
    </source>
</reference>
<evidence type="ECO:0000256" key="4">
    <source>
        <dbReference type="ARBA" id="ARBA00022723"/>
    </source>
</evidence>
<evidence type="ECO:0000256" key="1">
    <source>
        <dbReference type="ARBA" id="ARBA00000757"/>
    </source>
</evidence>
<feature type="binding site" evidence="8">
    <location>
        <position position="101"/>
    </location>
    <ligand>
        <name>Zn(2+)</name>
        <dbReference type="ChEBI" id="CHEBI:29105"/>
    </ligand>
</feature>
<evidence type="ECO:0000256" key="3">
    <source>
        <dbReference type="ARBA" id="ARBA00011956"/>
    </source>
</evidence>
<feature type="binding site" evidence="8">
    <location>
        <position position="136"/>
    </location>
    <ligand>
        <name>Zn(2+)</name>
        <dbReference type="ChEBI" id="CHEBI:29105"/>
    </ligand>
</feature>
<dbReference type="GO" id="GO:0008270">
    <property type="term" value="F:zinc ion binding"/>
    <property type="evidence" value="ECO:0007669"/>
    <property type="project" value="InterPro"/>
</dbReference>
<keyword evidence="4 8" id="KW-0479">Metal-binding</keyword>
<dbReference type="InterPro" id="IPR014710">
    <property type="entry name" value="RmlC-like_jellyroll"/>
</dbReference>
<dbReference type="SUPFAM" id="SSF51182">
    <property type="entry name" value="RmlC-like cupins"/>
    <property type="match status" value="1"/>
</dbReference>
<dbReference type="EMBL" id="PVTL01000003">
    <property type="protein sequence ID" value="PRY68918.1"/>
    <property type="molecule type" value="Genomic_DNA"/>
</dbReference>
<sequence>MFVGITNNARNYPWGSHTAIAELLGTEPTGEPEAELWLGAHPGSPARILDPASVSGAATLADWIAADPQSTGTSAQDGEEPRLPFLMKVLAAASPLSLQAHPTPEQARAGFKAENESGVPLDAPFRNYKDAHAKPELMLALSDTFEALCGFRPVEATRTSLEVLLSADANLVGGVLAEVSHPELALAEGSPIAALHARLDSDAELPATFEWLISRGEGVDQLVERVVAASAAVMAAGDAAPEFATVVSLAEQYPGDPGIVISLLINRVSLKRGEVLYLPAGNIHAYLEGLGIEVMAASDNVLRGGLTPKHVDVAELLRVLDFSPLPVPYLPATALAEGVVEFRPDVSDFVLVHAEGDVAGLNYPLGGPAIALCLSGSFQIDGAAASTTIGRGEAVYVTPSEGSLVLSGSGELVLATTGV</sequence>
<keyword evidence="6 10" id="KW-0413">Isomerase</keyword>
<dbReference type="GO" id="GO:0005975">
    <property type="term" value="P:carbohydrate metabolic process"/>
    <property type="evidence" value="ECO:0007669"/>
    <property type="project" value="InterPro"/>
</dbReference>
<dbReference type="InterPro" id="IPR046457">
    <property type="entry name" value="PMI_typeI_cat"/>
</dbReference>
<comment type="cofactor">
    <cofactor evidence="8">
        <name>Zn(2+)</name>
        <dbReference type="ChEBI" id="CHEBI:29105"/>
    </cofactor>
    <text evidence="8">Binds 1 zinc ion per subunit.</text>
</comment>
<dbReference type="PIRSF" id="PIRSF001480">
    <property type="entry name" value="Mannose-6-phosphate_isomerase"/>
    <property type="match status" value="1"/>
</dbReference>
<protein>
    <recommendedName>
        <fullName evidence="3">mannose-6-phosphate isomerase</fullName>
        <ecNumber evidence="3">5.3.1.8</ecNumber>
    </recommendedName>
</protein>
<dbReference type="RefSeq" id="WP_106211076.1">
    <property type="nucleotide sequence ID" value="NZ_PVTL01000003.1"/>
</dbReference>
<dbReference type="CDD" id="cd07011">
    <property type="entry name" value="cupin_PMI_type_I_N"/>
    <property type="match status" value="1"/>
</dbReference>
<evidence type="ECO:0000256" key="6">
    <source>
        <dbReference type="ARBA" id="ARBA00023235"/>
    </source>
</evidence>
<dbReference type="Proteomes" id="UP000237983">
    <property type="component" value="Unassembled WGS sequence"/>
</dbReference>